<keyword evidence="2" id="KW-0560">Oxidoreductase</keyword>
<keyword evidence="6" id="KW-1185">Reference proteome</keyword>
<evidence type="ECO:0000313" key="5">
    <source>
        <dbReference type="EMBL" id="TDF94003.1"/>
    </source>
</evidence>
<name>A0A4R5KFD2_9MICC</name>
<dbReference type="PANTHER" id="PTHR43669:SF12">
    <property type="entry name" value="BLR5618 PROTEIN"/>
    <property type="match status" value="1"/>
</dbReference>
<dbReference type="AlphaFoldDB" id="A0A4R5KFD2"/>
<dbReference type="SUPFAM" id="SSF51735">
    <property type="entry name" value="NAD(P)-binding Rossmann-fold domains"/>
    <property type="match status" value="1"/>
</dbReference>
<dbReference type="RefSeq" id="WP_133205094.1">
    <property type="nucleotide sequence ID" value="NZ_SMRU01000017.1"/>
</dbReference>
<dbReference type="InterPro" id="IPR036291">
    <property type="entry name" value="NAD(P)-bd_dom_sf"/>
</dbReference>
<proteinExistence type="inferred from homology"/>
<dbReference type="PANTHER" id="PTHR43669">
    <property type="entry name" value="5-KETO-D-GLUCONATE 5-REDUCTASE"/>
    <property type="match status" value="1"/>
</dbReference>
<dbReference type="Pfam" id="PF00106">
    <property type="entry name" value="adh_short"/>
    <property type="match status" value="1"/>
</dbReference>
<comment type="caution">
    <text evidence="5">The sequence shown here is derived from an EMBL/GenBank/DDBJ whole genome shotgun (WGS) entry which is preliminary data.</text>
</comment>
<organism evidence="5 6">
    <name type="scientific">Arthrobacter terricola</name>
    <dbReference type="NCBI Taxonomy" id="2547396"/>
    <lineage>
        <taxon>Bacteria</taxon>
        <taxon>Bacillati</taxon>
        <taxon>Actinomycetota</taxon>
        <taxon>Actinomycetes</taxon>
        <taxon>Micrococcales</taxon>
        <taxon>Micrococcaceae</taxon>
        <taxon>Arthrobacter</taxon>
    </lineage>
</organism>
<dbReference type="PRINTS" id="PR00081">
    <property type="entry name" value="GDHRDH"/>
</dbReference>
<dbReference type="Proteomes" id="UP000295511">
    <property type="component" value="Unassembled WGS sequence"/>
</dbReference>
<evidence type="ECO:0000256" key="3">
    <source>
        <dbReference type="RuleBase" id="RU000363"/>
    </source>
</evidence>
<sequence length="254" mass="26391">MSETSPTQPRVAVVTGAGSGIGRAVARLLLSEGYRVALAGRREAQLKETADGHSEALVVPCDVTVPDDVERLFAAARQRWGRVDVLFNNAGIFGPSGAVDEIGVDDWNATLAVNVTGSMLCAAEAVRTMKAQEPQGGRIINNGSISAHSPRPLSVAYTVSKHAMSGLTKSIELDGRPYGITCGQIDVGNTRTEIMDTIGVGSGALQADGSRRVEPMFPVEDAARAVLMMANMPASANVGSVVVTAAGMPFVGRG</sequence>
<dbReference type="InterPro" id="IPR057326">
    <property type="entry name" value="KR_dom"/>
</dbReference>
<evidence type="ECO:0000256" key="2">
    <source>
        <dbReference type="ARBA" id="ARBA00023002"/>
    </source>
</evidence>
<dbReference type="OrthoDB" id="658698at2"/>
<feature type="domain" description="Ketoreductase" evidence="4">
    <location>
        <begin position="10"/>
        <end position="180"/>
    </location>
</feature>
<dbReference type="GO" id="GO:0016491">
    <property type="term" value="F:oxidoreductase activity"/>
    <property type="evidence" value="ECO:0007669"/>
    <property type="project" value="UniProtKB-KW"/>
</dbReference>
<accession>A0A4R5KFD2</accession>
<reference evidence="5 6" key="1">
    <citation type="submission" date="2019-03" db="EMBL/GenBank/DDBJ databases">
        <title>Whole genome sequence of Arthrobacter sp JH1-1.</title>
        <authorList>
            <person name="Trinh H.N."/>
        </authorList>
    </citation>
    <scope>NUCLEOTIDE SEQUENCE [LARGE SCALE GENOMIC DNA]</scope>
    <source>
        <strain evidence="5 6">JH1-1</strain>
    </source>
</reference>
<dbReference type="FunFam" id="3.40.50.720:FF:000084">
    <property type="entry name" value="Short-chain dehydrogenase reductase"/>
    <property type="match status" value="1"/>
</dbReference>
<protein>
    <submittedName>
        <fullName evidence="5">SDR family oxidoreductase</fullName>
    </submittedName>
</protein>
<evidence type="ECO:0000256" key="1">
    <source>
        <dbReference type="ARBA" id="ARBA00006484"/>
    </source>
</evidence>
<dbReference type="PRINTS" id="PR00080">
    <property type="entry name" value="SDRFAMILY"/>
</dbReference>
<evidence type="ECO:0000259" key="4">
    <source>
        <dbReference type="SMART" id="SM00822"/>
    </source>
</evidence>
<evidence type="ECO:0000313" key="6">
    <source>
        <dbReference type="Proteomes" id="UP000295511"/>
    </source>
</evidence>
<dbReference type="CDD" id="cd05233">
    <property type="entry name" value="SDR_c"/>
    <property type="match status" value="1"/>
</dbReference>
<gene>
    <name evidence="5" type="ORF">E1809_15295</name>
</gene>
<dbReference type="SMART" id="SM00822">
    <property type="entry name" value="PKS_KR"/>
    <property type="match status" value="1"/>
</dbReference>
<comment type="similarity">
    <text evidence="1 3">Belongs to the short-chain dehydrogenases/reductases (SDR) family.</text>
</comment>
<dbReference type="EMBL" id="SMRU01000017">
    <property type="protein sequence ID" value="TDF94003.1"/>
    <property type="molecule type" value="Genomic_DNA"/>
</dbReference>
<dbReference type="InterPro" id="IPR002347">
    <property type="entry name" value="SDR_fam"/>
</dbReference>
<dbReference type="Gene3D" id="3.40.50.720">
    <property type="entry name" value="NAD(P)-binding Rossmann-like Domain"/>
    <property type="match status" value="1"/>
</dbReference>